<dbReference type="InterPro" id="IPR036217">
    <property type="entry name" value="MethylDNA_cys_MeTrfase_DNAb"/>
</dbReference>
<evidence type="ECO:0000256" key="7">
    <source>
        <dbReference type="ARBA" id="ARBA00023015"/>
    </source>
</evidence>
<dbReference type="PANTHER" id="PTHR10815">
    <property type="entry name" value="METHYLATED-DNA--PROTEIN-CYSTEINE METHYLTRANSFERASE"/>
    <property type="match status" value="1"/>
</dbReference>
<organism evidence="15 16">
    <name type="scientific">Pseudogemmobacter humi</name>
    <dbReference type="NCBI Taxonomy" id="2483812"/>
    <lineage>
        <taxon>Bacteria</taxon>
        <taxon>Pseudomonadati</taxon>
        <taxon>Pseudomonadota</taxon>
        <taxon>Alphaproteobacteria</taxon>
        <taxon>Rhodobacterales</taxon>
        <taxon>Paracoccaceae</taxon>
        <taxon>Pseudogemmobacter</taxon>
    </lineage>
</organism>
<evidence type="ECO:0000256" key="11">
    <source>
        <dbReference type="ARBA" id="ARBA00049348"/>
    </source>
</evidence>
<feature type="active site" description="Nucleophile; methyl group acceptor from methylphosphotriester" evidence="12">
    <location>
        <position position="33"/>
    </location>
</feature>
<comment type="similarity">
    <text evidence="2">Belongs to the MGMT family.</text>
</comment>
<evidence type="ECO:0000256" key="12">
    <source>
        <dbReference type="PIRSR" id="PIRSR000409-1"/>
    </source>
</evidence>
<dbReference type="InterPro" id="IPR016221">
    <property type="entry name" value="Bifunct_regulatory_prot_Ada"/>
</dbReference>
<dbReference type="SMART" id="SM00342">
    <property type="entry name" value="HTH_ARAC"/>
    <property type="match status" value="1"/>
</dbReference>
<dbReference type="OrthoDB" id="9802228at2"/>
<dbReference type="Gene3D" id="3.40.10.10">
    <property type="entry name" value="DNA Methylphosphotriester Repair Domain"/>
    <property type="match status" value="1"/>
</dbReference>
<keyword evidence="16" id="KW-1185">Reference proteome</keyword>
<dbReference type="GO" id="GO:0043565">
    <property type="term" value="F:sequence-specific DNA binding"/>
    <property type="evidence" value="ECO:0007669"/>
    <property type="project" value="InterPro"/>
</dbReference>
<sequence length="345" mass="36774">MDTLIEDPRWQAVIARDASADFVYAVKTTGVYCRPSCPSRRAKPANVRFFDDAAAAREAGFRPCLRCNPDGPSLTEANTALVAEACRLIAEAGEPPALAEIAAKIGLSPWYFHRLFRAQTGLTPRAWAAANRAQRLREGLVAAGNVTGAIHEAGFGSNSRFYEKADGMLGMTARNFRRGGQGEVIRFAIGQCSLGAILVAQSARGICAITLGDDPAALLGDLEDRFPQAGLVGGDREFEALVAQVVGLVEAPRIGLDLPLDIRGTAFQERVWQALRQVPPGATVTYAELAQRIGAPKAVRAVAGACAANPLAVAIPCHRVIRSTGALSGYRWGVERKQALLDREA</sequence>
<dbReference type="Gene3D" id="1.10.10.60">
    <property type="entry name" value="Homeodomain-like"/>
    <property type="match status" value="1"/>
</dbReference>
<name>A0A3P5WLD6_9RHOB</name>
<comment type="catalytic activity">
    <reaction evidence="1">
        <text>a 4-O-methyl-thymidine in DNA + L-cysteinyl-[protein] = a thymidine in DNA + S-methyl-L-cysteinyl-[protein]</text>
        <dbReference type="Rhea" id="RHEA:53428"/>
        <dbReference type="Rhea" id="RHEA-COMP:10131"/>
        <dbReference type="Rhea" id="RHEA-COMP:10132"/>
        <dbReference type="Rhea" id="RHEA-COMP:13555"/>
        <dbReference type="Rhea" id="RHEA-COMP:13556"/>
        <dbReference type="ChEBI" id="CHEBI:29950"/>
        <dbReference type="ChEBI" id="CHEBI:82612"/>
        <dbReference type="ChEBI" id="CHEBI:137386"/>
        <dbReference type="ChEBI" id="CHEBI:137387"/>
        <dbReference type="EC" id="2.1.1.63"/>
    </reaction>
</comment>
<dbReference type="Gene3D" id="1.10.10.10">
    <property type="entry name" value="Winged helix-like DNA-binding domain superfamily/Winged helix DNA-binding domain"/>
    <property type="match status" value="1"/>
</dbReference>
<dbReference type="GO" id="GO:0003700">
    <property type="term" value="F:DNA-binding transcription factor activity"/>
    <property type="evidence" value="ECO:0007669"/>
    <property type="project" value="InterPro"/>
</dbReference>
<keyword evidence="4" id="KW-0489">Methyltransferase</keyword>
<feature type="active site" description="Nucleophile; methyl group acceptor from either O6-methylguanine or O4-methylthymine" evidence="12">
    <location>
        <position position="317"/>
    </location>
</feature>
<evidence type="ECO:0000256" key="13">
    <source>
        <dbReference type="PIRSR" id="PIRSR000409-3"/>
    </source>
</evidence>
<dbReference type="RefSeq" id="WP_124084919.1">
    <property type="nucleotide sequence ID" value="NZ_UXAW01000033.1"/>
</dbReference>
<dbReference type="PIRSF" id="PIRSF000409">
    <property type="entry name" value="Ada"/>
    <property type="match status" value="1"/>
</dbReference>
<keyword evidence="13" id="KW-0862">Zinc</keyword>
<dbReference type="FunFam" id="1.10.10.10:FF:000214">
    <property type="entry name" value="Methylated-DNA--protein-cysteine methyltransferase"/>
    <property type="match status" value="1"/>
</dbReference>
<dbReference type="CDD" id="cd06445">
    <property type="entry name" value="ATase"/>
    <property type="match status" value="1"/>
</dbReference>
<comment type="catalytic activity">
    <reaction evidence="11">
        <text>a 6-O-methyl-2'-deoxyguanosine in DNA + L-cysteinyl-[protein] = S-methyl-L-cysteinyl-[protein] + a 2'-deoxyguanosine in DNA</text>
        <dbReference type="Rhea" id="RHEA:24000"/>
        <dbReference type="Rhea" id="RHEA-COMP:10131"/>
        <dbReference type="Rhea" id="RHEA-COMP:10132"/>
        <dbReference type="Rhea" id="RHEA-COMP:11367"/>
        <dbReference type="Rhea" id="RHEA-COMP:11368"/>
        <dbReference type="ChEBI" id="CHEBI:29950"/>
        <dbReference type="ChEBI" id="CHEBI:82612"/>
        <dbReference type="ChEBI" id="CHEBI:85445"/>
        <dbReference type="ChEBI" id="CHEBI:85448"/>
        <dbReference type="EC" id="2.1.1.63"/>
    </reaction>
</comment>
<dbReference type="SUPFAM" id="SSF46767">
    <property type="entry name" value="Methylated DNA-protein cysteine methyltransferase, C-terminal domain"/>
    <property type="match status" value="1"/>
</dbReference>
<evidence type="ECO:0000313" key="16">
    <source>
        <dbReference type="Proteomes" id="UP000277498"/>
    </source>
</evidence>
<dbReference type="SUPFAM" id="SSF46689">
    <property type="entry name" value="Homeodomain-like"/>
    <property type="match status" value="1"/>
</dbReference>
<keyword evidence="8" id="KW-0010">Activator</keyword>
<keyword evidence="9" id="KW-0804">Transcription</keyword>
<evidence type="ECO:0000256" key="2">
    <source>
        <dbReference type="ARBA" id="ARBA00008711"/>
    </source>
</evidence>
<dbReference type="GO" id="GO:0006281">
    <property type="term" value="P:DNA repair"/>
    <property type="evidence" value="ECO:0007669"/>
    <property type="project" value="UniProtKB-KW"/>
</dbReference>
<evidence type="ECO:0000256" key="6">
    <source>
        <dbReference type="ARBA" id="ARBA00022763"/>
    </source>
</evidence>
<feature type="domain" description="HTH araC/xylS-type" evidence="14">
    <location>
        <begin position="98"/>
        <end position="179"/>
    </location>
</feature>
<dbReference type="InterPro" id="IPR036388">
    <property type="entry name" value="WH-like_DNA-bd_sf"/>
</dbReference>
<keyword evidence="10" id="KW-0234">DNA repair</keyword>
<dbReference type="PROSITE" id="PS00374">
    <property type="entry name" value="MGMT"/>
    <property type="match status" value="1"/>
</dbReference>
<evidence type="ECO:0000256" key="9">
    <source>
        <dbReference type="ARBA" id="ARBA00023163"/>
    </source>
</evidence>
<reference evidence="15 16" key="1">
    <citation type="submission" date="2018-11" db="EMBL/GenBank/DDBJ databases">
        <authorList>
            <person name="Criscuolo A."/>
        </authorList>
    </citation>
    <scope>NUCLEOTIDE SEQUENCE [LARGE SCALE GENOMIC DNA]</scope>
    <source>
        <strain evidence="15">ACIP111625</strain>
    </source>
</reference>
<dbReference type="Pfam" id="PF01035">
    <property type="entry name" value="DNA_binding_1"/>
    <property type="match status" value="1"/>
</dbReference>
<evidence type="ECO:0000259" key="14">
    <source>
        <dbReference type="PROSITE" id="PS01124"/>
    </source>
</evidence>
<feature type="binding site" evidence="13">
    <location>
        <position position="37"/>
    </location>
    <ligand>
        <name>Zn(2+)</name>
        <dbReference type="ChEBI" id="CHEBI:29105"/>
    </ligand>
</feature>
<dbReference type="Gene3D" id="3.30.160.70">
    <property type="entry name" value="Methylated DNA-protein cysteine methyltransferase domain"/>
    <property type="match status" value="1"/>
</dbReference>
<dbReference type="SUPFAM" id="SSF57884">
    <property type="entry name" value="Ada DNA repair protein, N-terminal domain (N-Ada 10)"/>
    <property type="match status" value="1"/>
</dbReference>
<accession>A0A3P5WLD6</accession>
<evidence type="ECO:0000256" key="8">
    <source>
        <dbReference type="ARBA" id="ARBA00023159"/>
    </source>
</evidence>
<dbReference type="SUPFAM" id="SSF53155">
    <property type="entry name" value="Methylated DNA-protein cysteine methyltransferase domain"/>
    <property type="match status" value="1"/>
</dbReference>
<dbReference type="PROSITE" id="PS01124">
    <property type="entry name" value="HTH_ARAC_FAMILY_2"/>
    <property type="match status" value="1"/>
</dbReference>
<dbReference type="InterPro" id="IPR018060">
    <property type="entry name" value="HTH_AraC"/>
</dbReference>
<keyword evidence="7" id="KW-0805">Transcription regulation</keyword>
<dbReference type="Proteomes" id="UP000277498">
    <property type="component" value="Unassembled WGS sequence"/>
</dbReference>
<feature type="binding site" evidence="13">
    <location>
        <position position="67"/>
    </location>
    <ligand>
        <name>Zn(2+)</name>
        <dbReference type="ChEBI" id="CHEBI:29105"/>
    </ligand>
</feature>
<evidence type="ECO:0000313" key="15">
    <source>
        <dbReference type="EMBL" id="VDC20421.1"/>
    </source>
</evidence>
<dbReference type="PANTHER" id="PTHR10815:SF14">
    <property type="entry name" value="BIFUNCTIONAL TRANSCRIPTIONAL ACTIVATOR_DNA REPAIR ENZYME ADA"/>
    <property type="match status" value="1"/>
</dbReference>
<evidence type="ECO:0000256" key="4">
    <source>
        <dbReference type="ARBA" id="ARBA00022603"/>
    </source>
</evidence>
<dbReference type="InterPro" id="IPR001497">
    <property type="entry name" value="MethylDNA_cys_MeTrfase_AS"/>
</dbReference>
<dbReference type="InterPro" id="IPR004026">
    <property type="entry name" value="Ada_DNA_repair_Zn-bd"/>
</dbReference>
<gene>
    <name evidence="15" type="primary">ada</name>
    <name evidence="15" type="ORF">XINFAN_00489</name>
</gene>
<dbReference type="NCBIfam" id="NF011964">
    <property type="entry name" value="PRK15435.1"/>
    <property type="match status" value="1"/>
</dbReference>
<dbReference type="Pfam" id="PF02805">
    <property type="entry name" value="Ada_Zn_binding"/>
    <property type="match status" value="1"/>
</dbReference>
<evidence type="ECO:0000256" key="3">
    <source>
        <dbReference type="ARBA" id="ARBA00011918"/>
    </source>
</evidence>
<keyword evidence="5" id="KW-0808">Transferase</keyword>
<feature type="binding site" evidence="13">
    <location>
        <position position="64"/>
    </location>
    <ligand>
        <name>Zn(2+)</name>
        <dbReference type="ChEBI" id="CHEBI:29105"/>
    </ligand>
</feature>
<dbReference type="GO" id="GO:0003908">
    <property type="term" value="F:methylated-DNA-[protein]-cysteine S-methyltransferase activity"/>
    <property type="evidence" value="ECO:0007669"/>
    <property type="project" value="UniProtKB-EC"/>
</dbReference>
<dbReference type="GO" id="GO:0008270">
    <property type="term" value="F:zinc ion binding"/>
    <property type="evidence" value="ECO:0007669"/>
    <property type="project" value="InterPro"/>
</dbReference>
<feature type="binding site" evidence="13">
    <location>
        <position position="33"/>
    </location>
    <ligand>
        <name>Zn(2+)</name>
        <dbReference type="ChEBI" id="CHEBI:29105"/>
    </ligand>
</feature>
<evidence type="ECO:0000256" key="1">
    <source>
        <dbReference type="ARBA" id="ARBA00001286"/>
    </source>
</evidence>
<protein>
    <recommendedName>
        <fullName evidence="3">methylated-DNA--[protein]-cysteine S-methyltransferase</fullName>
        <ecNumber evidence="3">2.1.1.63</ecNumber>
    </recommendedName>
</protein>
<dbReference type="GO" id="GO:0032259">
    <property type="term" value="P:methylation"/>
    <property type="evidence" value="ECO:0007669"/>
    <property type="project" value="UniProtKB-KW"/>
</dbReference>
<proteinExistence type="inferred from homology"/>
<dbReference type="InterPro" id="IPR035451">
    <property type="entry name" value="Ada-like_dom_sf"/>
</dbReference>
<dbReference type="NCBIfam" id="TIGR00589">
    <property type="entry name" value="ogt"/>
    <property type="match status" value="1"/>
</dbReference>
<dbReference type="Pfam" id="PF12833">
    <property type="entry name" value="HTH_18"/>
    <property type="match status" value="1"/>
</dbReference>
<keyword evidence="6" id="KW-0227">DNA damage</keyword>
<evidence type="ECO:0000256" key="5">
    <source>
        <dbReference type="ARBA" id="ARBA00022679"/>
    </source>
</evidence>
<evidence type="ECO:0000256" key="10">
    <source>
        <dbReference type="ARBA" id="ARBA00023204"/>
    </source>
</evidence>
<dbReference type="AlphaFoldDB" id="A0A3P5WLD6"/>
<dbReference type="EMBL" id="UXAW01000033">
    <property type="protein sequence ID" value="VDC20421.1"/>
    <property type="molecule type" value="Genomic_DNA"/>
</dbReference>
<dbReference type="InterPro" id="IPR036631">
    <property type="entry name" value="MGMT_N_sf"/>
</dbReference>
<comment type="cofactor">
    <cofactor evidence="13">
        <name>Zn(2+)</name>
        <dbReference type="ChEBI" id="CHEBI:29105"/>
    </cofactor>
    <text evidence="13">Binds 1 zinc ion per subunit.</text>
</comment>
<dbReference type="EC" id="2.1.1.63" evidence="3"/>
<dbReference type="InterPro" id="IPR009057">
    <property type="entry name" value="Homeodomain-like_sf"/>
</dbReference>
<dbReference type="InterPro" id="IPR014048">
    <property type="entry name" value="MethylDNA_cys_MeTrfase_DNA-bd"/>
</dbReference>
<keyword evidence="13" id="KW-0479">Metal-binding</keyword>